<accession>A0AA39LRB6</accession>
<evidence type="ECO:0000256" key="2">
    <source>
        <dbReference type="SAM" id="MobiDB-lite"/>
    </source>
</evidence>
<keyword evidence="6" id="KW-1185">Reference proteome</keyword>
<keyword evidence="1" id="KW-1015">Disulfide bond</keyword>
<dbReference type="Gene3D" id="3.10.100.10">
    <property type="entry name" value="Mannose-Binding Protein A, subunit A"/>
    <property type="match status" value="2"/>
</dbReference>
<dbReference type="InterPro" id="IPR001304">
    <property type="entry name" value="C-type_lectin-like"/>
</dbReference>
<dbReference type="InterPro" id="IPR018378">
    <property type="entry name" value="C-type_lectin_CS"/>
</dbReference>
<feature type="domain" description="C-type lectin" evidence="4">
    <location>
        <begin position="29"/>
        <end position="139"/>
    </location>
</feature>
<dbReference type="InterPro" id="IPR016187">
    <property type="entry name" value="CTDL_fold"/>
</dbReference>
<dbReference type="SMART" id="SM00034">
    <property type="entry name" value="CLECT"/>
    <property type="match status" value="2"/>
</dbReference>
<evidence type="ECO:0000256" key="3">
    <source>
        <dbReference type="SAM" id="SignalP"/>
    </source>
</evidence>
<dbReference type="SUPFAM" id="SSF56436">
    <property type="entry name" value="C-type lectin-like"/>
    <property type="match status" value="2"/>
</dbReference>
<comment type="caution">
    <text evidence="5">The sequence shown here is derived from an EMBL/GenBank/DDBJ whole genome shotgun (WGS) entry which is preliminary data.</text>
</comment>
<dbReference type="InterPro" id="IPR050976">
    <property type="entry name" value="Snaclec"/>
</dbReference>
<evidence type="ECO:0000313" key="5">
    <source>
        <dbReference type="EMBL" id="KAK0406535.1"/>
    </source>
</evidence>
<dbReference type="PANTHER" id="PTHR22991">
    <property type="entry name" value="PROTEIN CBG13490"/>
    <property type="match status" value="1"/>
</dbReference>
<dbReference type="AlphaFoldDB" id="A0AA39LRB6"/>
<feature type="region of interest" description="Disordered" evidence="2">
    <location>
        <begin position="149"/>
        <end position="181"/>
    </location>
</feature>
<dbReference type="PROSITE" id="PS00615">
    <property type="entry name" value="C_TYPE_LECTIN_1"/>
    <property type="match status" value="1"/>
</dbReference>
<feature type="chain" id="PRO_5041256062" description="C-type lectin domain-containing protein" evidence="3">
    <location>
        <begin position="17"/>
        <end position="310"/>
    </location>
</feature>
<protein>
    <recommendedName>
        <fullName evidence="4">C-type lectin domain-containing protein</fullName>
    </recommendedName>
</protein>
<proteinExistence type="predicted"/>
<sequence>MIALLVVPFLISVGLADQGCPPGTFISLSGDKCFNPVPLKTDFQTAEKVCASFGGHLASIHNRWDNDALIVSDNFGSYWLGGQDVNSNDMWSWTDGSIFNYNNFAAGGATAGRNCLLLDGSSALWQAYDCDFKANFICEYNAYQRQTVPARPSTTPATTTTTSTAPLPSTTTTYETSYGPTTPSCPKGYTCINGQYYVVVDTAYTWSDAATNCEKLNGNLTSIHNAEVEHHLNELLNWSQNAFWIGGQVDYQQNLSWIDQSPVDYLDWFPGAPDTAFGTTCLTIYIENSNVGWYNWNCDNTFPSVCAVPL</sequence>
<evidence type="ECO:0000259" key="4">
    <source>
        <dbReference type="PROSITE" id="PS50041"/>
    </source>
</evidence>
<reference evidence="5" key="1">
    <citation type="submission" date="2023-06" db="EMBL/GenBank/DDBJ databases">
        <title>Genomic analysis of the entomopathogenic nematode Steinernema hermaphroditum.</title>
        <authorList>
            <person name="Schwarz E.M."/>
            <person name="Heppert J.K."/>
            <person name="Baniya A."/>
            <person name="Schwartz H.T."/>
            <person name="Tan C.-H."/>
            <person name="Antoshechkin I."/>
            <person name="Sternberg P.W."/>
            <person name="Goodrich-Blair H."/>
            <person name="Dillman A.R."/>
        </authorList>
    </citation>
    <scope>NUCLEOTIDE SEQUENCE</scope>
    <source>
        <strain evidence="5">PS9179</strain>
        <tissue evidence="5">Whole animal</tissue>
    </source>
</reference>
<dbReference type="PROSITE" id="PS50041">
    <property type="entry name" value="C_TYPE_LECTIN_2"/>
    <property type="match status" value="2"/>
</dbReference>
<name>A0AA39LRB6_9BILA</name>
<dbReference type="PANTHER" id="PTHR22991:SF40">
    <property type="entry name" value="PROTEIN CBG13490"/>
    <property type="match status" value="1"/>
</dbReference>
<evidence type="ECO:0000313" key="6">
    <source>
        <dbReference type="Proteomes" id="UP001175271"/>
    </source>
</evidence>
<dbReference type="Pfam" id="PF00059">
    <property type="entry name" value="Lectin_C"/>
    <property type="match status" value="2"/>
</dbReference>
<dbReference type="CDD" id="cd00037">
    <property type="entry name" value="CLECT"/>
    <property type="match status" value="2"/>
</dbReference>
<gene>
    <name evidence="5" type="ORF">QR680_018633</name>
</gene>
<dbReference type="Proteomes" id="UP001175271">
    <property type="component" value="Unassembled WGS sequence"/>
</dbReference>
<keyword evidence="3" id="KW-0732">Signal</keyword>
<organism evidence="5 6">
    <name type="scientific">Steinernema hermaphroditum</name>
    <dbReference type="NCBI Taxonomy" id="289476"/>
    <lineage>
        <taxon>Eukaryota</taxon>
        <taxon>Metazoa</taxon>
        <taxon>Ecdysozoa</taxon>
        <taxon>Nematoda</taxon>
        <taxon>Chromadorea</taxon>
        <taxon>Rhabditida</taxon>
        <taxon>Tylenchina</taxon>
        <taxon>Panagrolaimomorpha</taxon>
        <taxon>Strongyloidoidea</taxon>
        <taxon>Steinernematidae</taxon>
        <taxon>Steinernema</taxon>
    </lineage>
</organism>
<dbReference type="InterPro" id="IPR016186">
    <property type="entry name" value="C-type_lectin-like/link_sf"/>
</dbReference>
<dbReference type="EMBL" id="JAUCMV010000004">
    <property type="protein sequence ID" value="KAK0406535.1"/>
    <property type="molecule type" value="Genomic_DNA"/>
</dbReference>
<feature type="signal peptide" evidence="3">
    <location>
        <begin position="1"/>
        <end position="16"/>
    </location>
</feature>
<evidence type="ECO:0000256" key="1">
    <source>
        <dbReference type="ARBA" id="ARBA00023157"/>
    </source>
</evidence>
<feature type="domain" description="C-type lectin" evidence="4">
    <location>
        <begin position="192"/>
        <end position="307"/>
    </location>
</feature>